<evidence type="ECO:0000313" key="4">
    <source>
        <dbReference type="EMBL" id="MBB3978521.1"/>
    </source>
</evidence>
<gene>
    <name evidence="4" type="ORF">GGQ64_003755</name>
</gene>
<reference evidence="4 5" key="1">
    <citation type="submission" date="2020-08" db="EMBL/GenBank/DDBJ databases">
        <title>Genomic Encyclopedia of Type Strains, Phase IV (KMG-IV): sequencing the most valuable type-strain genomes for metagenomic binning, comparative biology and taxonomic classification.</title>
        <authorList>
            <person name="Goeker M."/>
        </authorList>
    </citation>
    <scope>NUCLEOTIDE SEQUENCE [LARGE SCALE GENOMIC DNA]</scope>
    <source>
        <strain evidence="4 5">DSM 100211</strain>
    </source>
</reference>
<dbReference type="GO" id="GO:0005576">
    <property type="term" value="C:extracellular region"/>
    <property type="evidence" value="ECO:0007669"/>
    <property type="project" value="UniProtKB-SubCell"/>
</dbReference>
<comment type="caution">
    <text evidence="4">The sequence shown here is derived from an EMBL/GenBank/DDBJ whole genome shotgun (WGS) entry which is preliminary data.</text>
</comment>
<dbReference type="Gene3D" id="2.120.10.30">
    <property type="entry name" value="TolB, C-terminal domain"/>
    <property type="match status" value="1"/>
</dbReference>
<dbReference type="RefSeq" id="WP_210300312.1">
    <property type="nucleotide sequence ID" value="NZ_JACIEE010000007.1"/>
</dbReference>
<feature type="chain" id="PRO_5030651398" evidence="3">
    <location>
        <begin position="24"/>
        <end position="399"/>
    </location>
</feature>
<dbReference type="PANTHER" id="PTHR10009:SF18">
    <property type="entry name" value="PROTEIN YELLOW-LIKE PROTEIN"/>
    <property type="match status" value="1"/>
</dbReference>
<accession>A0A7W6DC63</accession>
<dbReference type="PANTHER" id="PTHR10009">
    <property type="entry name" value="PROTEIN YELLOW-RELATED"/>
    <property type="match status" value="1"/>
</dbReference>
<feature type="signal peptide" evidence="3">
    <location>
        <begin position="1"/>
        <end position="23"/>
    </location>
</feature>
<keyword evidence="3" id="KW-0732">Signal</keyword>
<dbReference type="AlphaFoldDB" id="A0A7W6DC63"/>
<proteinExistence type="predicted"/>
<dbReference type="Proteomes" id="UP000574761">
    <property type="component" value="Unassembled WGS sequence"/>
</dbReference>
<organism evidence="4 5">
    <name type="scientific">Mycoplana azooxidifex</name>
    <dbReference type="NCBI Taxonomy" id="1636188"/>
    <lineage>
        <taxon>Bacteria</taxon>
        <taxon>Pseudomonadati</taxon>
        <taxon>Pseudomonadota</taxon>
        <taxon>Alphaproteobacteria</taxon>
        <taxon>Hyphomicrobiales</taxon>
        <taxon>Rhizobiaceae</taxon>
        <taxon>Mycoplana</taxon>
    </lineage>
</organism>
<dbReference type="Pfam" id="PF03022">
    <property type="entry name" value="MRJP"/>
    <property type="match status" value="1"/>
</dbReference>
<protein>
    <submittedName>
        <fullName evidence="4">Sugar lactone lactonase YvrE</fullName>
    </submittedName>
</protein>
<dbReference type="InterPro" id="IPR011042">
    <property type="entry name" value="6-blade_b-propeller_TolB-like"/>
</dbReference>
<evidence type="ECO:0000256" key="1">
    <source>
        <dbReference type="ARBA" id="ARBA00004613"/>
    </source>
</evidence>
<dbReference type="SUPFAM" id="SSF63829">
    <property type="entry name" value="Calcium-dependent phosphotriesterase"/>
    <property type="match status" value="1"/>
</dbReference>
<evidence type="ECO:0000256" key="2">
    <source>
        <dbReference type="ARBA" id="ARBA00022525"/>
    </source>
</evidence>
<sequence length="399" mass="43417">MTILKATTAVVLGMLVGAASAHAQETSAEPIVRLNALTYKIDDAGIQKRWDASPLKGKALAQGLKFDSAGNMYVTTARWGGADIPATVSRLVKAGDGFELQAFPSEALNDVENPEGLKAVLGFEIDENDVMWILDQGHVAGAPSGEKDEKLVLWDIKAGKEIQRLAFGPEVSNKTCSFLNDVVVDNSSGFAYITDSGIFSDPLCGGLIVYDKNTNTARRVLDATRFTNDEPNFSFAIDGRQVLKNGRMRTGADGIALSGDKQTLYWTNLTGNALYSLPTALLRDPKVSEAELQGAIRVEVVLPSNTDGLTADKDGNVYLTALQLNGVLKWDPATRRLSQVAYHPEMSWPDTLAWAPDGTLHAISNHLHLWVDQDMNFEDPSVPNFTIWRLPVKAQPYLN</sequence>
<keyword evidence="5" id="KW-1185">Reference proteome</keyword>
<comment type="subcellular location">
    <subcellularLocation>
        <location evidence="1">Secreted</location>
    </subcellularLocation>
</comment>
<keyword evidence="2" id="KW-0964">Secreted</keyword>
<evidence type="ECO:0000313" key="5">
    <source>
        <dbReference type="Proteomes" id="UP000574761"/>
    </source>
</evidence>
<evidence type="ECO:0000256" key="3">
    <source>
        <dbReference type="SAM" id="SignalP"/>
    </source>
</evidence>
<name>A0A7W6DC63_9HYPH</name>
<dbReference type="EMBL" id="JACIEE010000007">
    <property type="protein sequence ID" value="MBB3978521.1"/>
    <property type="molecule type" value="Genomic_DNA"/>
</dbReference>
<dbReference type="InterPro" id="IPR017996">
    <property type="entry name" value="MRJP/yellow-related"/>
</dbReference>